<keyword evidence="2" id="KW-0812">Transmembrane</keyword>
<keyword evidence="2" id="KW-1133">Transmembrane helix</keyword>
<proteinExistence type="predicted"/>
<dbReference type="EMBL" id="JALJOR010000002">
    <property type="protein sequence ID" value="KAK9823687.1"/>
    <property type="molecule type" value="Genomic_DNA"/>
</dbReference>
<organism evidence="3 4">
    <name type="scientific">[Myrmecia] bisecta</name>
    <dbReference type="NCBI Taxonomy" id="41462"/>
    <lineage>
        <taxon>Eukaryota</taxon>
        <taxon>Viridiplantae</taxon>
        <taxon>Chlorophyta</taxon>
        <taxon>core chlorophytes</taxon>
        <taxon>Trebouxiophyceae</taxon>
        <taxon>Trebouxiales</taxon>
        <taxon>Trebouxiaceae</taxon>
        <taxon>Myrmecia</taxon>
    </lineage>
</organism>
<evidence type="ECO:0000313" key="4">
    <source>
        <dbReference type="Proteomes" id="UP001489004"/>
    </source>
</evidence>
<gene>
    <name evidence="3" type="ORF">WJX72_004633</name>
</gene>
<evidence type="ECO:0000313" key="3">
    <source>
        <dbReference type="EMBL" id="KAK9823687.1"/>
    </source>
</evidence>
<sequence>MQAIVPASQHLTGFPGASLRCRSAALHAEGASEASRTLEQGMQKFRNGDRMGAVMLFEKALKQNPSLEERQAANYNATCVHASFGDLELAQVTLRDGVNCGLDFEAAIEAGAQGDARYCPLRASQQVIIQLRKFAKAAQRMRSAVADPNSPRAALAGGGARGSGQRASLNDSDLSALLQTDVKGLDASMFGIVRRVAVVLLTGIILGVVLFYAGLQYAFPEYK</sequence>
<reference evidence="3 4" key="1">
    <citation type="journal article" date="2024" name="Nat. Commun.">
        <title>Phylogenomics reveals the evolutionary origins of lichenization in chlorophyte algae.</title>
        <authorList>
            <person name="Puginier C."/>
            <person name="Libourel C."/>
            <person name="Otte J."/>
            <person name="Skaloud P."/>
            <person name="Haon M."/>
            <person name="Grisel S."/>
            <person name="Petersen M."/>
            <person name="Berrin J.G."/>
            <person name="Delaux P.M."/>
            <person name="Dal Grande F."/>
            <person name="Keller J."/>
        </authorList>
    </citation>
    <scope>NUCLEOTIDE SEQUENCE [LARGE SCALE GENOMIC DNA]</scope>
    <source>
        <strain evidence="3 4">SAG 2043</strain>
    </source>
</reference>
<protein>
    <submittedName>
        <fullName evidence="3">Uncharacterized protein</fullName>
    </submittedName>
</protein>
<name>A0AAW1QQH9_9CHLO</name>
<dbReference type="AlphaFoldDB" id="A0AAW1QQH9"/>
<accession>A0AAW1QQH9</accession>
<dbReference type="Proteomes" id="UP001489004">
    <property type="component" value="Unassembled WGS sequence"/>
</dbReference>
<evidence type="ECO:0000256" key="1">
    <source>
        <dbReference type="SAM" id="MobiDB-lite"/>
    </source>
</evidence>
<keyword evidence="4" id="KW-1185">Reference proteome</keyword>
<dbReference type="InterPro" id="IPR011990">
    <property type="entry name" value="TPR-like_helical_dom_sf"/>
</dbReference>
<dbReference type="Gene3D" id="1.25.40.10">
    <property type="entry name" value="Tetratricopeptide repeat domain"/>
    <property type="match status" value="1"/>
</dbReference>
<feature type="transmembrane region" description="Helical" evidence="2">
    <location>
        <begin position="196"/>
        <end position="219"/>
    </location>
</feature>
<feature type="region of interest" description="Disordered" evidence="1">
    <location>
        <begin position="148"/>
        <end position="168"/>
    </location>
</feature>
<comment type="caution">
    <text evidence="3">The sequence shown here is derived from an EMBL/GenBank/DDBJ whole genome shotgun (WGS) entry which is preliminary data.</text>
</comment>
<evidence type="ECO:0000256" key="2">
    <source>
        <dbReference type="SAM" id="Phobius"/>
    </source>
</evidence>
<keyword evidence="2" id="KW-0472">Membrane</keyword>